<keyword evidence="3" id="KW-1185">Reference proteome</keyword>
<feature type="compositionally biased region" description="Pro residues" evidence="1">
    <location>
        <begin position="1"/>
        <end position="23"/>
    </location>
</feature>
<protein>
    <submittedName>
        <fullName evidence="2">Sulfur reduction protein DsrE</fullName>
    </submittedName>
</protein>
<dbReference type="SUPFAM" id="SSF75169">
    <property type="entry name" value="DsrEFH-like"/>
    <property type="match status" value="1"/>
</dbReference>
<dbReference type="Proteomes" id="UP000282002">
    <property type="component" value="Chromosome"/>
</dbReference>
<gene>
    <name evidence="2" type="ORF">EI545_12145</name>
</gene>
<reference evidence="2 3" key="1">
    <citation type="submission" date="2018-12" db="EMBL/GenBank/DDBJ databases">
        <title>Complete genome sequencing of Tabrizicola sp. K13M18.</title>
        <authorList>
            <person name="Bae J.-W."/>
        </authorList>
    </citation>
    <scope>NUCLEOTIDE SEQUENCE [LARGE SCALE GENOMIC DNA]</scope>
    <source>
        <strain evidence="2 3">K13M18</strain>
    </source>
</reference>
<dbReference type="OrthoDB" id="9807925at2"/>
<dbReference type="AlphaFoldDB" id="A0A3S8U7H3"/>
<name>A0A3S8U7H3_9RHOB</name>
<dbReference type="EMBL" id="CP034328">
    <property type="protein sequence ID" value="AZL59518.1"/>
    <property type="molecule type" value="Genomic_DNA"/>
</dbReference>
<sequence length="163" mass="17388">MPPWRPAPPCSAALPQPPPLLKPKPPEEARMLDTVTQSRSETPAKVSQKIAIVIYSNVTTEALSRAYRAFGFAAELMAAGDDVTIVFDGGGSATLAAVLDPKHDLHRAWTRVAPALRGVCGYCAKAYDVQDTLKAAGIPMLTDDHGHASLRALLGEGRQIVTF</sequence>
<dbReference type="KEGG" id="taw:EI545_12145"/>
<proteinExistence type="predicted"/>
<organism evidence="2 3">
    <name type="scientific">Tabrizicola piscis</name>
    <dbReference type="NCBI Taxonomy" id="2494374"/>
    <lineage>
        <taxon>Bacteria</taxon>
        <taxon>Pseudomonadati</taxon>
        <taxon>Pseudomonadota</taxon>
        <taxon>Alphaproteobacteria</taxon>
        <taxon>Rhodobacterales</taxon>
        <taxon>Paracoccaceae</taxon>
        <taxon>Tabrizicola</taxon>
    </lineage>
</organism>
<evidence type="ECO:0000313" key="3">
    <source>
        <dbReference type="Proteomes" id="UP000282002"/>
    </source>
</evidence>
<evidence type="ECO:0000256" key="1">
    <source>
        <dbReference type="SAM" id="MobiDB-lite"/>
    </source>
</evidence>
<accession>A0A3S8U7H3</accession>
<dbReference type="InterPro" id="IPR027396">
    <property type="entry name" value="DsrEFH-like"/>
</dbReference>
<evidence type="ECO:0000313" key="2">
    <source>
        <dbReference type="EMBL" id="AZL59518.1"/>
    </source>
</evidence>
<feature type="region of interest" description="Disordered" evidence="1">
    <location>
        <begin position="1"/>
        <end position="28"/>
    </location>
</feature>